<dbReference type="NCBIfam" id="TIGR00208">
    <property type="entry name" value="fliS"/>
    <property type="match status" value="1"/>
</dbReference>
<dbReference type="EMBL" id="SLXT01000048">
    <property type="protein sequence ID" value="TCP59786.1"/>
    <property type="molecule type" value="Genomic_DNA"/>
</dbReference>
<dbReference type="OrthoDB" id="9792010at2"/>
<dbReference type="GO" id="GO:0005829">
    <property type="term" value="C:cytosol"/>
    <property type="evidence" value="ECO:0007669"/>
    <property type="project" value="UniProtKB-SubCell"/>
</dbReference>
<evidence type="ECO:0000313" key="8">
    <source>
        <dbReference type="Proteomes" id="UP000294813"/>
    </source>
</evidence>
<keyword evidence="3 6" id="KW-0963">Cytoplasm</keyword>
<comment type="subcellular location">
    <subcellularLocation>
        <location evidence="1 6">Cytoplasm</location>
        <location evidence="1 6">Cytosol</location>
    </subcellularLocation>
</comment>
<dbReference type="PANTHER" id="PTHR34773">
    <property type="entry name" value="FLAGELLAR SECRETION CHAPERONE FLIS"/>
    <property type="match status" value="1"/>
</dbReference>
<dbReference type="PANTHER" id="PTHR34773:SF1">
    <property type="entry name" value="FLAGELLAR SECRETION CHAPERONE FLIS"/>
    <property type="match status" value="1"/>
</dbReference>
<dbReference type="InterPro" id="IPR003713">
    <property type="entry name" value="FliS"/>
</dbReference>
<evidence type="ECO:0000256" key="2">
    <source>
        <dbReference type="ARBA" id="ARBA00008787"/>
    </source>
</evidence>
<dbReference type="SUPFAM" id="SSF101116">
    <property type="entry name" value="Flagellar export chaperone FliS"/>
    <property type="match status" value="1"/>
</dbReference>
<dbReference type="CDD" id="cd16098">
    <property type="entry name" value="FliS"/>
    <property type="match status" value="1"/>
</dbReference>
<reference evidence="7 8" key="1">
    <citation type="submission" date="2019-03" db="EMBL/GenBank/DDBJ databases">
        <title>Genomic Encyclopedia of Type Strains, Phase IV (KMG-IV): sequencing the most valuable type-strain genomes for metagenomic binning, comparative biology and taxonomic classification.</title>
        <authorList>
            <person name="Goeker M."/>
        </authorList>
    </citation>
    <scope>NUCLEOTIDE SEQUENCE [LARGE SCALE GENOMIC DNA]</scope>
    <source>
        <strain evidence="7 8">DSM 11170</strain>
    </source>
</reference>
<dbReference type="Pfam" id="PF02561">
    <property type="entry name" value="FliS"/>
    <property type="match status" value="1"/>
</dbReference>
<dbReference type="PIRSF" id="PIRSF039090">
    <property type="entry name" value="Flis"/>
    <property type="match status" value="1"/>
</dbReference>
<evidence type="ECO:0000256" key="1">
    <source>
        <dbReference type="ARBA" id="ARBA00004514"/>
    </source>
</evidence>
<keyword evidence="7" id="KW-0966">Cell projection</keyword>
<dbReference type="AlphaFoldDB" id="A0A4V2SVT9"/>
<name>A0A4V2SVT9_9FIRM</name>
<dbReference type="Gene3D" id="1.20.120.340">
    <property type="entry name" value="Flagellar protein FliS"/>
    <property type="match status" value="1"/>
</dbReference>
<evidence type="ECO:0000256" key="3">
    <source>
        <dbReference type="ARBA" id="ARBA00022490"/>
    </source>
</evidence>
<evidence type="ECO:0000313" key="7">
    <source>
        <dbReference type="EMBL" id="TCP59786.1"/>
    </source>
</evidence>
<dbReference type="GO" id="GO:0071973">
    <property type="term" value="P:bacterial-type flagellum-dependent cell motility"/>
    <property type="evidence" value="ECO:0007669"/>
    <property type="project" value="TreeGrafter"/>
</dbReference>
<keyword evidence="5" id="KW-0143">Chaperone</keyword>
<dbReference type="InterPro" id="IPR036584">
    <property type="entry name" value="FliS_sf"/>
</dbReference>
<evidence type="ECO:0000256" key="5">
    <source>
        <dbReference type="ARBA" id="ARBA00023186"/>
    </source>
</evidence>
<sequence length="143" mass="16445">MLLPTEQEIMQMTSQELTLLLYQGLLEKLQEAAQAIDTKNYDLANQRLQQCHDIIRRLGAGLNYETEKTAGIPLADRLEALYQYMAQQVLVANIEKKRAPIKETMTLLAMITDAWEQAMAKRQDDRPQIHVRKLSAYDAPDDR</sequence>
<keyword evidence="8" id="KW-1185">Reference proteome</keyword>
<dbReference type="RefSeq" id="WP_131921056.1">
    <property type="nucleotide sequence ID" value="NZ_JAOQNU010000049.1"/>
</dbReference>
<comment type="similarity">
    <text evidence="2 6">Belongs to the FliS family.</text>
</comment>
<keyword evidence="7" id="KW-0969">Cilium</keyword>
<gene>
    <name evidence="7" type="ORF">EDD73_1484</name>
</gene>
<protein>
    <recommendedName>
        <fullName evidence="6">Flagellar secretion chaperone FliS</fullName>
    </recommendedName>
</protein>
<evidence type="ECO:0000256" key="6">
    <source>
        <dbReference type="PIRNR" id="PIRNR039090"/>
    </source>
</evidence>
<dbReference type="GO" id="GO:0044780">
    <property type="term" value="P:bacterial-type flagellum assembly"/>
    <property type="evidence" value="ECO:0007669"/>
    <property type="project" value="InterPro"/>
</dbReference>
<comment type="caution">
    <text evidence="7">The sequence shown here is derived from an EMBL/GenBank/DDBJ whole genome shotgun (WGS) entry which is preliminary data.</text>
</comment>
<organism evidence="7 8">
    <name type="scientific">Heliophilum fasciatum</name>
    <dbReference type="NCBI Taxonomy" id="35700"/>
    <lineage>
        <taxon>Bacteria</taxon>
        <taxon>Bacillati</taxon>
        <taxon>Bacillota</taxon>
        <taxon>Clostridia</taxon>
        <taxon>Eubacteriales</taxon>
        <taxon>Heliobacteriaceae</taxon>
        <taxon>Heliophilum</taxon>
    </lineage>
</organism>
<keyword evidence="4 6" id="KW-1005">Bacterial flagellum biogenesis</keyword>
<proteinExistence type="inferred from homology"/>
<dbReference type="Proteomes" id="UP000294813">
    <property type="component" value="Unassembled WGS sequence"/>
</dbReference>
<keyword evidence="7" id="KW-0282">Flagellum</keyword>
<evidence type="ECO:0000256" key="4">
    <source>
        <dbReference type="ARBA" id="ARBA00022795"/>
    </source>
</evidence>
<accession>A0A4V2SVT9</accession>